<protein>
    <submittedName>
        <fullName evidence="2">Aste57867_14781 protein</fullName>
    </submittedName>
</protein>
<name>A0A485L2E4_9STRA</name>
<dbReference type="Proteomes" id="UP000332933">
    <property type="component" value="Unassembled WGS sequence"/>
</dbReference>
<organism evidence="2 3">
    <name type="scientific">Aphanomyces stellatus</name>
    <dbReference type="NCBI Taxonomy" id="120398"/>
    <lineage>
        <taxon>Eukaryota</taxon>
        <taxon>Sar</taxon>
        <taxon>Stramenopiles</taxon>
        <taxon>Oomycota</taxon>
        <taxon>Saprolegniomycetes</taxon>
        <taxon>Saprolegniales</taxon>
        <taxon>Verrucalvaceae</taxon>
        <taxon>Aphanomyces</taxon>
    </lineage>
</organism>
<gene>
    <name evidence="2" type="primary">Aste57867_14781</name>
    <name evidence="1" type="ORF">As57867_014726</name>
    <name evidence="2" type="ORF">ASTE57867_14781</name>
</gene>
<accession>A0A485L2E4</accession>
<keyword evidence="3" id="KW-1185">Reference proteome</keyword>
<sequence>MLQWLQRTWRRWQKCSPNATIPSIASSVSAAHMRYLLVALEAQWAQHHHNLPLKTRDWILKKEDDDCHSIYSVDSDDISTASTLSWAEDQDNGLLDALELCVDIAANEWV</sequence>
<dbReference type="EMBL" id="VJMH01005575">
    <property type="protein sequence ID" value="KAF0694328.1"/>
    <property type="molecule type" value="Genomic_DNA"/>
</dbReference>
<reference evidence="2 3" key="1">
    <citation type="submission" date="2019-03" db="EMBL/GenBank/DDBJ databases">
        <authorList>
            <person name="Gaulin E."/>
            <person name="Dumas B."/>
        </authorList>
    </citation>
    <scope>NUCLEOTIDE SEQUENCE [LARGE SCALE GENOMIC DNA]</scope>
    <source>
        <strain evidence="2">CBS 568.67</strain>
    </source>
</reference>
<evidence type="ECO:0000313" key="1">
    <source>
        <dbReference type="EMBL" id="KAF0694328.1"/>
    </source>
</evidence>
<dbReference type="AlphaFoldDB" id="A0A485L2E4"/>
<evidence type="ECO:0000313" key="2">
    <source>
        <dbReference type="EMBL" id="VFT91599.1"/>
    </source>
</evidence>
<evidence type="ECO:0000313" key="3">
    <source>
        <dbReference type="Proteomes" id="UP000332933"/>
    </source>
</evidence>
<dbReference type="EMBL" id="CAADRA010005596">
    <property type="protein sequence ID" value="VFT91599.1"/>
    <property type="molecule type" value="Genomic_DNA"/>
</dbReference>
<reference evidence="1" key="2">
    <citation type="submission" date="2019-06" db="EMBL/GenBank/DDBJ databases">
        <title>Genomics analysis of Aphanomyces spp. identifies a new class of oomycete effector associated with host adaptation.</title>
        <authorList>
            <person name="Gaulin E."/>
        </authorList>
    </citation>
    <scope>NUCLEOTIDE SEQUENCE</scope>
    <source>
        <strain evidence="1">CBS 578.67</strain>
    </source>
</reference>
<proteinExistence type="predicted"/>